<dbReference type="Pfam" id="PF22352">
    <property type="entry name" value="K319L-like_PKD"/>
    <property type="match status" value="1"/>
</dbReference>
<sequence>MNRGFAIFLIVLVGGGLFGWREYEMRLRERLHQDFLQQKVTQEREKKDQIEQLKSLEDVEKTKFKVQVQHDSRPETNTYAMILDATGSFDPDQGDRIRYNWKQVSGNQIRLRPNSSSGIVSFEGTPGEYTFELTVLDNYGASTTITKIVKIEDEPNQAPIVDLEIRQGKGNN</sequence>
<dbReference type="InterPro" id="IPR013783">
    <property type="entry name" value="Ig-like_fold"/>
</dbReference>
<dbReference type="InterPro" id="IPR035986">
    <property type="entry name" value="PKD_dom_sf"/>
</dbReference>
<proteinExistence type="predicted"/>
<evidence type="ECO:0008006" key="2">
    <source>
        <dbReference type="Google" id="ProtNLM"/>
    </source>
</evidence>
<gene>
    <name evidence="1" type="ORF">METZ01_LOCUS95836</name>
</gene>
<accession>A0A381VRP8</accession>
<dbReference type="Gene3D" id="2.60.40.10">
    <property type="entry name" value="Immunoglobulins"/>
    <property type="match status" value="1"/>
</dbReference>
<dbReference type="EMBL" id="UINC01009590">
    <property type="protein sequence ID" value="SVA42982.1"/>
    <property type="molecule type" value="Genomic_DNA"/>
</dbReference>
<protein>
    <recommendedName>
        <fullName evidence="2">PKD domain-containing protein</fullName>
    </recommendedName>
</protein>
<dbReference type="SUPFAM" id="SSF49299">
    <property type="entry name" value="PKD domain"/>
    <property type="match status" value="1"/>
</dbReference>
<organism evidence="1">
    <name type="scientific">marine metagenome</name>
    <dbReference type="NCBI Taxonomy" id="408172"/>
    <lineage>
        <taxon>unclassified sequences</taxon>
        <taxon>metagenomes</taxon>
        <taxon>ecological metagenomes</taxon>
    </lineage>
</organism>
<evidence type="ECO:0000313" key="1">
    <source>
        <dbReference type="EMBL" id="SVA42982.1"/>
    </source>
</evidence>
<dbReference type="AlphaFoldDB" id="A0A381VRP8"/>
<reference evidence="1" key="1">
    <citation type="submission" date="2018-05" db="EMBL/GenBank/DDBJ databases">
        <authorList>
            <person name="Lanie J.A."/>
            <person name="Ng W.-L."/>
            <person name="Kazmierczak K.M."/>
            <person name="Andrzejewski T.M."/>
            <person name="Davidsen T.M."/>
            <person name="Wayne K.J."/>
            <person name="Tettelin H."/>
            <person name="Glass J.I."/>
            <person name="Rusch D."/>
            <person name="Podicherti R."/>
            <person name="Tsui H.-C.T."/>
            <person name="Winkler M.E."/>
        </authorList>
    </citation>
    <scope>NUCLEOTIDE SEQUENCE</scope>
</reference>
<name>A0A381VRP8_9ZZZZ</name>